<gene>
    <name evidence="1" type="ORF">Bequi_06040</name>
</gene>
<accession>A0ABT0QZB3</accession>
<keyword evidence="2" id="KW-1185">Reference proteome</keyword>
<reference evidence="1" key="1">
    <citation type="submission" date="2022-02" db="EMBL/GenBank/DDBJ databases">
        <authorList>
            <person name="Lee M."/>
            <person name="Kim S.-J."/>
            <person name="Jung M.-Y."/>
        </authorList>
    </citation>
    <scope>NUCLEOTIDE SEQUENCE</scope>
    <source>
        <strain evidence="1">JHP9</strain>
    </source>
</reference>
<organism evidence="1 2">
    <name type="scientific">Brachybacterium equifaecis</name>
    <dbReference type="NCBI Taxonomy" id="2910770"/>
    <lineage>
        <taxon>Bacteria</taxon>
        <taxon>Bacillati</taxon>
        <taxon>Actinomycetota</taxon>
        <taxon>Actinomycetes</taxon>
        <taxon>Micrococcales</taxon>
        <taxon>Dermabacteraceae</taxon>
        <taxon>Brachybacterium</taxon>
    </lineage>
</organism>
<protein>
    <submittedName>
        <fullName evidence="1">Site-specific integrase</fullName>
    </submittedName>
</protein>
<dbReference type="Proteomes" id="UP001203761">
    <property type="component" value="Unassembled WGS sequence"/>
</dbReference>
<dbReference type="SUPFAM" id="SSF56349">
    <property type="entry name" value="DNA breaking-rejoining enzymes"/>
    <property type="match status" value="1"/>
</dbReference>
<dbReference type="EMBL" id="JAKNCJ010000002">
    <property type="protein sequence ID" value="MCL6422951.1"/>
    <property type="molecule type" value="Genomic_DNA"/>
</dbReference>
<name>A0ABT0QZB3_9MICO</name>
<dbReference type="InterPro" id="IPR011010">
    <property type="entry name" value="DNA_brk_join_enz"/>
</dbReference>
<proteinExistence type="predicted"/>
<comment type="caution">
    <text evidence="1">The sequence shown here is derived from an EMBL/GenBank/DDBJ whole genome shotgun (WGS) entry which is preliminary data.</text>
</comment>
<sequence>MNRPGRTHGHQVGCDRCARHVAARYSILEQHVCNACYSRLRRHPGRCPECDQVKVLAFYDSIRRIVCATCAGVPPRFACITCGSEEQLTGSQCGTCRLTERLRDVLADEGGGIHPGLATLYDHLLTARDPRAVVRWLRKEPVGVTLRAMSADELPISHSTLDALPLSPRVRYLRRMLISAGTLPAIDVLLHDLERHATAFIADLPREHGAVTAQYFHWELLRKIRQRSANRAMTPSSYSTRSTELRKIADFLAWLETNGLSMASLDQASVDRFFAHHHSQAAVGTFLNWAIRQGLTNPVQIPGRKPAPPRPPVPDDILWAKVDQLVDDESIPLGSRLIGLLVLVFAQRISDCVRLRRSDVTDDETMRIALGRTPLTLPIPIAALLRHHLEELSTRRPYLDGGPDWLFPGATPHCHVSEASVALHLVPHKIHAREIQQARIDHLVQTVPASVVADMLGININTAVRHAARTNSRWGNYPELRASPTGE</sequence>
<evidence type="ECO:0000313" key="2">
    <source>
        <dbReference type="Proteomes" id="UP001203761"/>
    </source>
</evidence>
<evidence type="ECO:0000313" key="1">
    <source>
        <dbReference type="EMBL" id="MCL6422951.1"/>
    </source>
</evidence>